<protein>
    <submittedName>
        <fullName evidence="1">Uncharacterized protein</fullName>
    </submittedName>
</protein>
<proteinExistence type="predicted"/>
<dbReference type="AlphaFoldDB" id="A0AAW0GBU2"/>
<evidence type="ECO:0000313" key="1">
    <source>
        <dbReference type="EMBL" id="KAK7688625.1"/>
    </source>
</evidence>
<dbReference type="EMBL" id="JASBNA010000010">
    <property type="protein sequence ID" value="KAK7688625.1"/>
    <property type="molecule type" value="Genomic_DNA"/>
</dbReference>
<dbReference type="Proteomes" id="UP001385951">
    <property type="component" value="Unassembled WGS sequence"/>
</dbReference>
<organism evidence="1 2">
    <name type="scientific">Cerrena zonata</name>
    <dbReference type="NCBI Taxonomy" id="2478898"/>
    <lineage>
        <taxon>Eukaryota</taxon>
        <taxon>Fungi</taxon>
        <taxon>Dikarya</taxon>
        <taxon>Basidiomycota</taxon>
        <taxon>Agaricomycotina</taxon>
        <taxon>Agaricomycetes</taxon>
        <taxon>Polyporales</taxon>
        <taxon>Cerrenaceae</taxon>
        <taxon>Cerrena</taxon>
    </lineage>
</organism>
<evidence type="ECO:0000313" key="2">
    <source>
        <dbReference type="Proteomes" id="UP001385951"/>
    </source>
</evidence>
<sequence length="128" mass="15215">MYRFSKSQMRLQSSELGETKVNEYHHEQTLAMLIAHVNPLLETSDIARKSKKWWCCIEAQAKTRNVWIDLFVQLQIQLQLMKYIFNKPDIHDDRRQDYYVPTSNIHGTSKHQSHRDQTLKIKILSKSS</sequence>
<comment type="caution">
    <text evidence="1">The sequence shown here is derived from an EMBL/GenBank/DDBJ whole genome shotgun (WGS) entry which is preliminary data.</text>
</comment>
<gene>
    <name evidence="1" type="ORF">QCA50_008163</name>
</gene>
<reference evidence="1 2" key="1">
    <citation type="submission" date="2022-09" db="EMBL/GenBank/DDBJ databases">
        <authorList>
            <person name="Palmer J.M."/>
        </authorList>
    </citation>
    <scope>NUCLEOTIDE SEQUENCE [LARGE SCALE GENOMIC DNA]</scope>
    <source>
        <strain evidence="1 2">DSM 7382</strain>
    </source>
</reference>
<keyword evidence="2" id="KW-1185">Reference proteome</keyword>
<accession>A0AAW0GBU2</accession>
<name>A0AAW0GBU2_9APHY</name>